<proteinExistence type="predicted"/>
<protein>
    <submittedName>
        <fullName evidence="1">Uncharacterized protein</fullName>
    </submittedName>
</protein>
<comment type="caution">
    <text evidence="1">The sequence shown here is derived from an EMBL/GenBank/DDBJ whole genome shotgun (WGS) entry which is preliminary data.</text>
</comment>
<organism evidence="1">
    <name type="scientific">bioreactor metagenome</name>
    <dbReference type="NCBI Taxonomy" id="1076179"/>
    <lineage>
        <taxon>unclassified sequences</taxon>
        <taxon>metagenomes</taxon>
        <taxon>ecological metagenomes</taxon>
    </lineage>
</organism>
<dbReference type="AlphaFoldDB" id="A0A644VDK7"/>
<gene>
    <name evidence="1" type="ORF">SDC9_35331</name>
</gene>
<evidence type="ECO:0000313" key="1">
    <source>
        <dbReference type="EMBL" id="MPL89297.1"/>
    </source>
</evidence>
<sequence length="167" mass="19847">MQSPSQKNVNNEAWNLAREIDKAFEEKREPNVELILAQANSLLPNIDIYSQAHLHYILGTMYGDLTPEIPKEREQNTEQELFHFRKCIDYPSPPTEKIDDSEKLNHLVEYISEDELHKRILSMLHLTREAILTLAMAVQKEEKERDQYRKEKKAQIVLQKYEDRWKL</sequence>
<accession>A0A644VDK7</accession>
<dbReference type="EMBL" id="VSSQ01000277">
    <property type="protein sequence ID" value="MPL89297.1"/>
    <property type="molecule type" value="Genomic_DNA"/>
</dbReference>
<name>A0A644VDK7_9ZZZZ</name>
<reference evidence="1" key="1">
    <citation type="submission" date="2019-08" db="EMBL/GenBank/DDBJ databases">
        <authorList>
            <person name="Kucharzyk K."/>
            <person name="Murdoch R.W."/>
            <person name="Higgins S."/>
            <person name="Loffler F."/>
        </authorList>
    </citation>
    <scope>NUCLEOTIDE SEQUENCE</scope>
</reference>